<name>A0A8J3RW92_PLARO</name>
<comment type="caution">
    <text evidence="2">The sequence shown here is derived from an EMBL/GenBank/DDBJ whole genome shotgun (WGS) entry which is preliminary data.</text>
</comment>
<dbReference type="InterPro" id="IPR029068">
    <property type="entry name" value="Glyas_Bleomycin-R_OHBP_Dase"/>
</dbReference>
<sequence>MPDMVSVRIGTAFVPVTDIEESARWYGDMFGFRIMSVDGWSAVLSPQADHGARLTLLGPASGIPVSAGLPWATCNLVVDDLAKARLLLESHGCEVGEITGAPDVCLFFTTRDPDGNTVLVCDR</sequence>
<evidence type="ECO:0000313" key="3">
    <source>
        <dbReference type="Proteomes" id="UP000655044"/>
    </source>
</evidence>
<dbReference type="SUPFAM" id="SSF54593">
    <property type="entry name" value="Glyoxalase/Bleomycin resistance protein/Dihydroxybiphenyl dioxygenase"/>
    <property type="match status" value="1"/>
</dbReference>
<protein>
    <recommendedName>
        <fullName evidence="1">VOC domain-containing protein</fullName>
    </recommendedName>
</protein>
<reference evidence="2" key="1">
    <citation type="submission" date="2021-01" db="EMBL/GenBank/DDBJ databases">
        <title>Whole genome shotgun sequence of Planobispora rosea NBRC 15558.</title>
        <authorList>
            <person name="Komaki H."/>
            <person name="Tamura T."/>
        </authorList>
    </citation>
    <scope>NUCLEOTIDE SEQUENCE</scope>
    <source>
        <strain evidence="2">NBRC 15558</strain>
    </source>
</reference>
<organism evidence="2 3">
    <name type="scientific">Planobispora rosea</name>
    <dbReference type="NCBI Taxonomy" id="35762"/>
    <lineage>
        <taxon>Bacteria</taxon>
        <taxon>Bacillati</taxon>
        <taxon>Actinomycetota</taxon>
        <taxon>Actinomycetes</taxon>
        <taxon>Streptosporangiales</taxon>
        <taxon>Streptosporangiaceae</taxon>
        <taxon>Planobispora</taxon>
    </lineage>
</organism>
<gene>
    <name evidence="2" type="ORF">Pro02_13350</name>
</gene>
<dbReference type="InterPro" id="IPR037523">
    <property type="entry name" value="VOC_core"/>
</dbReference>
<dbReference type="Proteomes" id="UP000655044">
    <property type="component" value="Unassembled WGS sequence"/>
</dbReference>
<dbReference type="InterPro" id="IPR004360">
    <property type="entry name" value="Glyas_Fos-R_dOase_dom"/>
</dbReference>
<dbReference type="PROSITE" id="PS51819">
    <property type="entry name" value="VOC"/>
    <property type="match status" value="1"/>
</dbReference>
<dbReference type="CDD" id="cd06587">
    <property type="entry name" value="VOC"/>
    <property type="match status" value="1"/>
</dbReference>
<proteinExistence type="predicted"/>
<dbReference type="Pfam" id="PF00903">
    <property type="entry name" value="Glyoxalase"/>
    <property type="match status" value="1"/>
</dbReference>
<dbReference type="Gene3D" id="3.10.180.10">
    <property type="entry name" value="2,3-Dihydroxybiphenyl 1,2-Dioxygenase, domain 1"/>
    <property type="match status" value="1"/>
</dbReference>
<dbReference type="EMBL" id="BOOI01000010">
    <property type="protein sequence ID" value="GIH82927.1"/>
    <property type="molecule type" value="Genomic_DNA"/>
</dbReference>
<accession>A0A8J3RW92</accession>
<evidence type="ECO:0000259" key="1">
    <source>
        <dbReference type="PROSITE" id="PS51819"/>
    </source>
</evidence>
<keyword evidence="3" id="KW-1185">Reference proteome</keyword>
<feature type="domain" description="VOC" evidence="1">
    <location>
        <begin position="8"/>
        <end position="123"/>
    </location>
</feature>
<evidence type="ECO:0000313" key="2">
    <source>
        <dbReference type="EMBL" id="GIH82927.1"/>
    </source>
</evidence>
<dbReference type="AlphaFoldDB" id="A0A8J3RW92"/>